<organism evidence="3 4">
    <name type="scientific">Methyloceanibacter stevinii</name>
    <dbReference type="NCBI Taxonomy" id="1774970"/>
    <lineage>
        <taxon>Bacteria</taxon>
        <taxon>Pseudomonadati</taxon>
        <taxon>Pseudomonadota</taxon>
        <taxon>Alphaproteobacteria</taxon>
        <taxon>Hyphomicrobiales</taxon>
        <taxon>Hyphomicrobiaceae</taxon>
        <taxon>Methyloceanibacter</taxon>
    </lineage>
</organism>
<dbReference type="EMBL" id="LPWE01000014">
    <property type="protein sequence ID" value="ODR93667.1"/>
    <property type="molecule type" value="Genomic_DNA"/>
</dbReference>
<dbReference type="PANTHER" id="PTHR12526:SF634">
    <property type="entry name" value="BLL3361 PROTEIN"/>
    <property type="match status" value="1"/>
</dbReference>
<accession>A0A1E3VJG1</accession>
<evidence type="ECO:0000313" key="4">
    <source>
        <dbReference type="Proteomes" id="UP000094172"/>
    </source>
</evidence>
<dbReference type="GO" id="GO:0016757">
    <property type="term" value="F:glycosyltransferase activity"/>
    <property type="evidence" value="ECO:0007669"/>
    <property type="project" value="InterPro"/>
</dbReference>
<dbReference type="InterPro" id="IPR001296">
    <property type="entry name" value="Glyco_trans_1"/>
</dbReference>
<dbReference type="Proteomes" id="UP000094172">
    <property type="component" value="Unassembled WGS sequence"/>
</dbReference>
<comment type="caution">
    <text evidence="3">The sequence shown here is derived from an EMBL/GenBank/DDBJ whole genome shotgun (WGS) entry which is preliminary data.</text>
</comment>
<dbReference type="SUPFAM" id="SSF53756">
    <property type="entry name" value="UDP-Glycosyltransferase/glycogen phosphorylase"/>
    <property type="match status" value="1"/>
</dbReference>
<dbReference type="AlphaFoldDB" id="A0A1E3VJG1"/>
<evidence type="ECO:0000259" key="2">
    <source>
        <dbReference type="Pfam" id="PF00534"/>
    </source>
</evidence>
<feature type="region of interest" description="Disordered" evidence="1">
    <location>
        <begin position="1"/>
        <end position="22"/>
    </location>
</feature>
<feature type="domain" description="Glycosyl transferase family 1" evidence="2">
    <location>
        <begin position="190"/>
        <end position="357"/>
    </location>
</feature>
<protein>
    <recommendedName>
        <fullName evidence="2">Glycosyl transferase family 1 domain-containing protein</fullName>
    </recommendedName>
</protein>
<sequence>MTAQKQNDAPPAEAPQVRQAPVASTDNILDGKRVLFVVNADAGGGVEQLVSTLAPYLSEQGAHVETCWLYPKTSIGSLSKLRGILKAAKTVSCYRADMLVTFQPTSSVIATVAARLTGCPTRVVHQSNMPQDTHPIPRTLDWLAGSLGFYSTIIINSRATNQAFGGYPRSYVRRFRVIPHGVMYGAPKVDREAMRKAVGVPDGARIMLVASRLTPVKSVGTIISALPQVPDAHLLIAGGGESRDALQKLSAKLGVAERVTFLGIIPAPKLADYYAIADLFASASKSETFGLATVEAATHGIPVVASTIPATREVLTLDGESPAVFVDGWDTANWAKGLTQALDDKDVIARAKEFAPKFREWYSNSRMLKTYEELFREVLS</sequence>
<dbReference type="Gene3D" id="3.40.50.2000">
    <property type="entry name" value="Glycogen Phosphorylase B"/>
    <property type="match status" value="2"/>
</dbReference>
<dbReference type="Pfam" id="PF00534">
    <property type="entry name" value="Glycos_transf_1"/>
    <property type="match status" value="1"/>
</dbReference>
<evidence type="ECO:0000256" key="1">
    <source>
        <dbReference type="SAM" id="MobiDB-lite"/>
    </source>
</evidence>
<dbReference type="CDD" id="cd03801">
    <property type="entry name" value="GT4_PimA-like"/>
    <property type="match status" value="1"/>
</dbReference>
<gene>
    <name evidence="3" type="ORF">AUC70_12595</name>
</gene>
<keyword evidence="4" id="KW-1185">Reference proteome</keyword>
<reference evidence="3 4" key="1">
    <citation type="journal article" date="2016" name="Environ. Microbiol.">
        <title>New Methyloceanibacter diversity from North Sea sediments includes methanotroph containing solely the soluble methane monooxygenase.</title>
        <authorList>
            <person name="Vekeman B."/>
            <person name="Kerckhof F.M."/>
            <person name="Cremers G."/>
            <person name="de Vos P."/>
            <person name="Vandamme P."/>
            <person name="Boon N."/>
            <person name="Op den Camp H.J."/>
            <person name="Heylen K."/>
        </authorList>
    </citation>
    <scope>NUCLEOTIDE SEQUENCE [LARGE SCALE GENOMIC DNA]</scope>
    <source>
        <strain evidence="3 4">R-67176</strain>
    </source>
</reference>
<evidence type="ECO:0000313" key="3">
    <source>
        <dbReference type="EMBL" id="ODR93667.1"/>
    </source>
</evidence>
<dbReference type="PANTHER" id="PTHR12526">
    <property type="entry name" value="GLYCOSYLTRANSFERASE"/>
    <property type="match status" value="1"/>
</dbReference>
<proteinExistence type="predicted"/>
<dbReference type="STRING" id="1774970.AUC70_12595"/>
<name>A0A1E3VJG1_9HYPH</name>